<evidence type="ECO:0000313" key="7">
    <source>
        <dbReference type="EMBL" id="JAC76914.1"/>
    </source>
</evidence>
<comment type="subcellular location">
    <subcellularLocation>
        <location evidence="1 6">Membrane</location>
        <topology evidence="1 6">Multi-pass membrane protein</topology>
    </subcellularLocation>
</comment>
<keyword evidence="4" id="KW-1133">Transmembrane helix</keyword>
<organism evidence="7">
    <name type="scientific">Tetraselmis sp. GSL018</name>
    <dbReference type="NCBI Taxonomy" id="582737"/>
    <lineage>
        <taxon>Eukaryota</taxon>
        <taxon>Viridiplantae</taxon>
        <taxon>Chlorophyta</taxon>
        <taxon>core chlorophytes</taxon>
        <taxon>Chlorodendrophyceae</taxon>
        <taxon>Chlorodendrales</taxon>
        <taxon>Chlorodendraceae</taxon>
        <taxon>Tetraselmis</taxon>
    </lineage>
</organism>
<keyword evidence="3" id="KW-0812">Transmembrane</keyword>
<dbReference type="GO" id="GO:0016020">
    <property type="term" value="C:membrane"/>
    <property type="evidence" value="ECO:0007669"/>
    <property type="project" value="UniProtKB-SubCell"/>
</dbReference>
<reference evidence="7" key="1">
    <citation type="submission" date="2014-05" db="EMBL/GenBank/DDBJ databases">
        <title>The transcriptome of the halophilic microalga Tetraselmis sp. GSL018 isolated from the Great Salt Lake, Utah.</title>
        <authorList>
            <person name="Jinkerson R.E."/>
            <person name="D'Adamo S."/>
            <person name="Posewitz M.C."/>
        </authorList>
    </citation>
    <scope>NUCLEOTIDE SEQUENCE</scope>
    <source>
        <strain evidence="7">GSL018</strain>
    </source>
</reference>
<sequence>MSLIGPQAGQAGLALLLQPATGAVIMNTACTLVGTAYPVFASLKAVENDRSEEQHVQWLTYWSVYGTLSLIEGLSDKLLGWFPFYYHAKLGFLLWLTLPKFQGAKVLYKRFGRPLFLKYRGQIDRFLGKFQKQMETYVESQQNNVDMLKGAYDQVVNFVNDGSDSKTS</sequence>
<name>A0A061S1L8_9CHLO</name>
<protein>
    <recommendedName>
        <fullName evidence="6">HVA22-like protein</fullName>
    </recommendedName>
</protein>
<dbReference type="PANTHER" id="PTHR12300">
    <property type="entry name" value="HVA22-LIKE PROTEINS"/>
    <property type="match status" value="1"/>
</dbReference>
<evidence type="ECO:0000256" key="5">
    <source>
        <dbReference type="ARBA" id="ARBA00023136"/>
    </source>
</evidence>
<dbReference type="AlphaFoldDB" id="A0A061S1L8"/>
<dbReference type="PANTHER" id="PTHR12300:SF161">
    <property type="entry name" value="RECEPTOR EXPRESSION-ENHANCING PROTEIN"/>
    <property type="match status" value="1"/>
</dbReference>
<dbReference type="InterPro" id="IPR004345">
    <property type="entry name" value="TB2_DP1_HVA22"/>
</dbReference>
<dbReference type="Pfam" id="PF03134">
    <property type="entry name" value="TB2_DP1_HVA22"/>
    <property type="match status" value="1"/>
</dbReference>
<evidence type="ECO:0000256" key="3">
    <source>
        <dbReference type="ARBA" id="ARBA00022692"/>
    </source>
</evidence>
<evidence type="ECO:0000256" key="4">
    <source>
        <dbReference type="ARBA" id="ARBA00022989"/>
    </source>
</evidence>
<proteinExistence type="inferred from homology"/>
<comment type="similarity">
    <text evidence="2 6">Belongs to the DP1 family.</text>
</comment>
<gene>
    <name evidence="7" type="primary">REEP5_6</name>
    <name evidence="7" type="ORF">TSPGSL018_18927</name>
</gene>
<accession>A0A061S1L8</accession>
<evidence type="ECO:0000256" key="2">
    <source>
        <dbReference type="ARBA" id="ARBA00008573"/>
    </source>
</evidence>
<dbReference type="EMBL" id="GBEZ01008637">
    <property type="protein sequence ID" value="JAC76914.1"/>
    <property type="molecule type" value="Transcribed_RNA"/>
</dbReference>
<evidence type="ECO:0000256" key="1">
    <source>
        <dbReference type="ARBA" id="ARBA00004141"/>
    </source>
</evidence>
<keyword evidence="5" id="KW-0472">Membrane</keyword>
<evidence type="ECO:0000256" key="6">
    <source>
        <dbReference type="RuleBase" id="RU362006"/>
    </source>
</evidence>
<keyword evidence="7" id="KW-0675">Receptor</keyword>